<comment type="caution">
    <text evidence="1">The sequence shown here is derived from an EMBL/GenBank/DDBJ whole genome shotgun (WGS) entry which is preliminary data.</text>
</comment>
<protein>
    <submittedName>
        <fullName evidence="1">Endosulfine-domain-containing protein</fullName>
    </submittedName>
</protein>
<reference evidence="1 2" key="1">
    <citation type="journal article" date="2022" name="New Phytol.">
        <title>Ecological generalism drives hyperdiversity of secondary metabolite gene clusters in xylarialean endophytes.</title>
        <authorList>
            <person name="Franco M.E.E."/>
            <person name="Wisecaver J.H."/>
            <person name="Arnold A.E."/>
            <person name="Ju Y.M."/>
            <person name="Slot J.C."/>
            <person name="Ahrendt S."/>
            <person name="Moore L.P."/>
            <person name="Eastman K.E."/>
            <person name="Scott K."/>
            <person name="Konkel Z."/>
            <person name="Mondo S.J."/>
            <person name="Kuo A."/>
            <person name="Hayes R.D."/>
            <person name="Haridas S."/>
            <person name="Andreopoulos B."/>
            <person name="Riley R."/>
            <person name="LaButti K."/>
            <person name="Pangilinan J."/>
            <person name="Lipzen A."/>
            <person name="Amirebrahimi M."/>
            <person name="Yan J."/>
            <person name="Adam C."/>
            <person name="Keymanesh K."/>
            <person name="Ng V."/>
            <person name="Louie K."/>
            <person name="Northen T."/>
            <person name="Drula E."/>
            <person name="Henrissat B."/>
            <person name="Hsieh H.M."/>
            <person name="Youens-Clark K."/>
            <person name="Lutzoni F."/>
            <person name="Miadlikowska J."/>
            <person name="Eastwood D.C."/>
            <person name="Hamelin R.C."/>
            <person name="Grigoriev I.V."/>
            <person name="U'Ren J.M."/>
        </authorList>
    </citation>
    <scope>NUCLEOTIDE SEQUENCE [LARGE SCALE GENOMIC DNA]</scope>
    <source>
        <strain evidence="1 2">CBS 119005</strain>
    </source>
</reference>
<gene>
    <name evidence="1" type="ORF">F4820DRAFT_447598</name>
</gene>
<accession>A0ACB9Z409</accession>
<dbReference type="EMBL" id="MU393466">
    <property type="protein sequence ID" value="KAI4865829.1"/>
    <property type="molecule type" value="Genomic_DNA"/>
</dbReference>
<proteinExistence type="predicted"/>
<organism evidence="1 2">
    <name type="scientific">Hypoxylon rubiginosum</name>
    <dbReference type="NCBI Taxonomy" id="110542"/>
    <lineage>
        <taxon>Eukaryota</taxon>
        <taxon>Fungi</taxon>
        <taxon>Dikarya</taxon>
        <taxon>Ascomycota</taxon>
        <taxon>Pezizomycotina</taxon>
        <taxon>Sordariomycetes</taxon>
        <taxon>Xylariomycetidae</taxon>
        <taxon>Xylariales</taxon>
        <taxon>Hypoxylaceae</taxon>
        <taxon>Hypoxylon</taxon>
    </lineage>
</organism>
<keyword evidence="2" id="KW-1185">Reference proteome</keyword>
<sequence length="187" mass="19603">MNPHQKNKIDVKITNVAVDTVQTLSPEEQRLFRLYGKLPSKSDHFAKHLKERKYFDSGDYAMSKAGKGDSVDTGSVGSQHPVPENIPHLSSPNGQNGGGANGNTVIGQQHHPGLHGQNGGSGAAGTGPQVTASGSPVKESSFLHRETSVDEGSAAAEGQQNKTTTTNVSSSPISPENAGMKGIPIRR</sequence>
<evidence type="ECO:0000313" key="2">
    <source>
        <dbReference type="Proteomes" id="UP001497700"/>
    </source>
</evidence>
<evidence type="ECO:0000313" key="1">
    <source>
        <dbReference type="EMBL" id="KAI4865829.1"/>
    </source>
</evidence>
<dbReference type="Proteomes" id="UP001497700">
    <property type="component" value="Unassembled WGS sequence"/>
</dbReference>
<name>A0ACB9Z409_9PEZI</name>